<gene>
    <name evidence="5" type="ORF">GSOID_T00004779001</name>
    <name evidence="6" type="ORF">GSOID_T00030966001</name>
</gene>
<organism evidence="5">
    <name type="scientific">Oikopleura dioica</name>
    <name type="common">Tunicate</name>
    <dbReference type="NCBI Taxonomy" id="34765"/>
    <lineage>
        <taxon>Eukaryota</taxon>
        <taxon>Metazoa</taxon>
        <taxon>Chordata</taxon>
        <taxon>Tunicata</taxon>
        <taxon>Appendicularia</taxon>
        <taxon>Copelata</taxon>
        <taxon>Oikopleuridae</taxon>
        <taxon>Oikopleura</taxon>
    </lineage>
</organism>
<proteinExistence type="predicted"/>
<accession>E4XUR7</accession>
<dbReference type="OrthoDB" id="153074at2759"/>
<dbReference type="PRINTS" id="PR00081">
    <property type="entry name" value="GDHRDH"/>
</dbReference>
<dbReference type="Proteomes" id="UP000001307">
    <property type="component" value="Unassembled WGS sequence"/>
</dbReference>
<dbReference type="EMBL" id="FN653190">
    <property type="protein sequence ID" value="CBY13464.1"/>
    <property type="molecule type" value="Genomic_DNA"/>
</dbReference>
<keyword evidence="4" id="KW-0560">Oxidoreductase</keyword>
<dbReference type="Gene3D" id="3.40.50.720">
    <property type="entry name" value="NAD(P)-binding Rossmann-like Domain"/>
    <property type="match status" value="1"/>
</dbReference>
<evidence type="ECO:0000256" key="3">
    <source>
        <dbReference type="ARBA" id="ARBA00022857"/>
    </source>
</evidence>
<sequence length="256" mass="29072">MKFSNSVVLVTGANRGYGRAIAREFLNRLDEKSLLLLHSRSGAVPWLQEANDSEKSRCKIEILKGDLSESIKWKELFDAKVSDSSFENAFLISNAGTCGNIEKPLLESGHMLDEMASFWTSNVAQFIPLASVFKKKFSKSKIHIINITSLISKVNVPKLSLYSASRRARNCLLEVIASEDASLRCLNWAPGPMETEMFYYMKETMIKTNTDVEMWQNMQPVKTDVSAKVFVDILAKDEYKSGEYIDLFDVWKQEEQ</sequence>
<evidence type="ECO:0000313" key="7">
    <source>
        <dbReference type="Proteomes" id="UP000001307"/>
    </source>
</evidence>
<dbReference type="InterPro" id="IPR002347">
    <property type="entry name" value="SDR_fam"/>
</dbReference>
<name>E4XUR7_OIKDI</name>
<comment type="subcellular location">
    <subcellularLocation>
        <location evidence="1">Cytoplasm</location>
    </subcellularLocation>
</comment>
<keyword evidence="7" id="KW-1185">Reference proteome</keyword>
<evidence type="ECO:0000256" key="1">
    <source>
        <dbReference type="ARBA" id="ARBA00004496"/>
    </source>
</evidence>
<dbReference type="FunCoup" id="E4XUR7">
    <property type="interactions" value="8"/>
</dbReference>
<dbReference type="InterPro" id="IPR036291">
    <property type="entry name" value="NAD(P)-bd_dom_sf"/>
</dbReference>
<evidence type="ECO:0008006" key="8">
    <source>
        <dbReference type="Google" id="ProtNLM"/>
    </source>
</evidence>
<keyword evidence="2" id="KW-0963">Cytoplasm</keyword>
<dbReference type="GO" id="GO:0005737">
    <property type="term" value="C:cytoplasm"/>
    <property type="evidence" value="ECO:0007669"/>
    <property type="project" value="UniProtKB-SubCell"/>
</dbReference>
<evidence type="ECO:0000313" key="5">
    <source>
        <dbReference type="EMBL" id="CBY13464.1"/>
    </source>
</evidence>
<dbReference type="PANTHER" id="PTHR44085">
    <property type="entry name" value="SEPIAPTERIN REDUCTASE"/>
    <property type="match status" value="1"/>
</dbReference>
<reference evidence="5" key="1">
    <citation type="journal article" date="2010" name="Science">
        <title>Plasticity of animal genome architecture unmasked by rapid evolution of a pelagic tunicate.</title>
        <authorList>
            <person name="Denoeud F."/>
            <person name="Henriet S."/>
            <person name="Mungpakdee S."/>
            <person name="Aury J.M."/>
            <person name="Da Silva C."/>
            <person name="Brinkmann H."/>
            <person name="Mikhaleva J."/>
            <person name="Olsen L.C."/>
            <person name="Jubin C."/>
            <person name="Canestro C."/>
            <person name="Bouquet J.M."/>
            <person name="Danks G."/>
            <person name="Poulain J."/>
            <person name="Campsteijn C."/>
            <person name="Adamski M."/>
            <person name="Cross I."/>
            <person name="Yadetie F."/>
            <person name="Muffato M."/>
            <person name="Louis A."/>
            <person name="Butcher S."/>
            <person name="Tsagkogeorga G."/>
            <person name="Konrad A."/>
            <person name="Singh S."/>
            <person name="Jensen M.F."/>
            <person name="Cong E.H."/>
            <person name="Eikeseth-Otteraa H."/>
            <person name="Noel B."/>
            <person name="Anthouard V."/>
            <person name="Porcel B.M."/>
            <person name="Kachouri-Lafond R."/>
            <person name="Nishino A."/>
            <person name="Ugolini M."/>
            <person name="Chourrout P."/>
            <person name="Nishida H."/>
            <person name="Aasland R."/>
            <person name="Huzurbazar S."/>
            <person name="Westhof E."/>
            <person name="Delsuc F."/>
            <person name="Lehrach H."/>
            <person name="Reinhardt R."/>
            <person name="Weissenbach J."/>
            <person name="Roy S.W."/>
            <person name="Artiguenave F."/>
            <person name="Postlethwait J.H."/>
            <person name="Manak J.R."/>
            <person name="Thompson E.M."/>
            <person name="Jaillon O."/>
            <person name="Du Pasquier L."/>
            <person name="Boudinot P."/>
            <person name="Liberles D.A."/>
            <person name="Volff J.N."/>
            <person name="Philippe H."/>
            <person name="Lenhard B."/>
            <person name="Roest Crollius H."/>
            <person name="Wincker P."/>
            <person name="Chourrout D."/>
        </authorList>
    </citation>
    <scope>NUCLEOTIDE SEQUENCE [LARGE SCALE GENOMIC DNA]</scope>
</reference>
<dbReference type="GO" id="GO:0006729">
    <property type="term" value="P:tetrahydrobiopterin biosynthetic process"/>
    <property type="evidence" value="ECO:0007669"/>
    <property type="project" value="TreeGrafter"/>
</dbReference>
<evidence type="ECO:0000256" key="2">
    <source>
        <dbReference type="ARBA" id="ARBA00022490"/>
    </source>
</evidence>
<dbReference type="SUPFAM" id="SSF51735">
    <property type="entry name" value="NAD(P)-binding Rossmann-fold domains"/>
    <property type="match status" value="1"/>
</dbReference>
<evidence type="ECO:0000313" key="6">
    <source>
        <dbReference type="EMBL" id="CBY37502.1"/>
    </source>
</evidence>
<dbReference type="GO" id="GO:0004757">
    <property type="term" value="F:sepiapterin reductase (NADP+) activity"/>
    <property type="evidence" value="ECO:0007669"/>
    <property type="project" value="TreeGrafter"/>
</dbReference>
<evidence type="ECO:0000256" key="4">
    <source>
        <dbReference type="ARBA" id="ARBA00023002"/>
    </source>
</evidence>
<dbReference type="Pfam" id="PF00106">
    <property type="entry name" value="adh_short"/>
    <property type="match status" value="1"/>
</dbReference>
<dbReference type="InParanoid" id="E4XUR7"/>
<dbReference type="EMBL" id="FN654993">
    <property type="protein sequence ID" value="CBY37502.1"/>
    <property type="molecule type" value="Genomic_DNA"/>
</dbReference>
<dbReference type="InterPro" id="IPR051721">
    <property type="entry name" value="Biopterin_syn/organic_redct"/>
</dbReference>
<protein>
    <recommendedName>
        <fullName evidence="8">Sepiapterin reductase</fullName>
    </recommendedName>
</protein>
<keyword evidence="3" id="KW-0521">NADP</keyword>
<dbReference type="AlphaFoldDB" id="E4XUR7"/>
<dbReference type="Proteomes" id="UP000011014">
    <property type="component" value="Unassembled WGS sequence"/>
</dbReference>
<dbReference type="PANTHER" id="PTHR44085:SF2">
    <property type="entry name" value="SEPIAPTERIN REDUCTASE"/>
    <property type="match status" value="1"/>
</dbReference>